<feature type="compositionally biased region" description="Polar residues" evidence="1">
    <location>
        <begin position="217"/>
        <end position="235"/>
    </location>
</feature>
<sequence>MASDSDSNVGFTAGWVENTSSQWPAWADALLKRYMAETRILEENTSSKEYPRKLQDIGVQLLSNVNPYGWEPRHGELFWQKIQRMVAQYHIANQHNTIRTPVYRDPVVGDTIHLAPDSQNRSKLPPAKAWGTPPVPSPKVPTTQQSVLNKDDLAAKIWKEADTETQLRIFRAQLWSTKVPTALMHEIARFCAEMCRKGDTQTLSITSSKESPKVTAGSETKGSRVASNSVSSIHKISNRPILKQSTDTQLSIQGQKSGAECESREQSRSGEETQFQDDSSSRAVAPVPDLKSLIEERLRQGRLKRAAAGATAQDSKRTKSEI</sequence>
<keyword evidence="3" id="KW-1185">Reference proteome</keyword>
<dbReference type="KEGG" id="psco:LY89DRAFT_779673"/>
<dbReference type="RefSeq" id="XP_018074122.1">
    <property type="nucleotide sequence ID" value="XM_018222317.1"/>
</dbReference>
<feature type="region of interest" description="Disordered" evidence="1">
    <location>
        <begin position="115"/>
        <end position="143"/>
    </location>
</feature>
<name>A0A194XJ37_MOLSC</name>
<protein>
    <submittedName>
        <fullName evidence="2">Uncharacterized protein</fullName>
    </submittedName>
</protein>
<evidence type="ECO:0000313" key="3">
    <source>
        <dbReference type="Proteomes" id="UP000070700"/>
    </source>
</evidence>
<dbReference type="Proteomes" id="UP000070700">
    <property type="component" value="Unassembled WGS sequence"/>
</dbReference>
<feature type="compositionally biased region" description="Polar residues" evidence="1">
    <location>
        <begin position="272"/>
        <end position="282"/>
    </location>
</feature>
<dbReference type="OrthoDB" id="10623212at2759"/>
<accession>A0A194XJ37</accession>
<reference evidence="2 3" key="1">
    <citation type="submission" date="2015-10" db="EMBL/GenBank/DDBJ databases">
        <title>Full genome of DAOMC 229536 Phialocephala scopiformis, a fungal endophyte of spruce producing the potent anti-insectan compound rugulosin.</title>
        <authorList>
            <consortium name="DOE Joint Genome Institute"/>
            <person name="Walker A.K."/>
            <person name="Frasz S.L."/>
            <person name="Seifert K.A."/>
            <person name="Miller J.D."/>
            <person name="Mondo S.J."/>
            <person name="Labutti K."/>
            <person name="Lipzen A."/>
            <person name="Dockter R."/>
            <person name="Kennedy M."/>
            <person name="Grigoriev I.V."/>
            <person name="Spatafora J.W."/>
        </authorList>
    </citation>
    <scope>NUCLEOTIDE SEQUENCE [LARGE SCALE GENOMIC DNA]</scope>
    <source>
        <strain evidence="2 3">CBS 120377</strain>
    </source>
</reference>
<feature type="compositionally biased region" description="Basic and acidic residues" evidence="1">
    <location>
        <begin position="259"/>
        <end position="271"/>
    </location>
</feature>
<dbReference type="AlphaFoldDB" id="A0A194XJ37"/>
<feature type="compositionally biased region" description="Polar residues" evidence="1">
    <location>
        <begin position="243"/>
        <end position="256"/>
    </location>
</feature>
<organism evidence="2 3">
    <name type="scientific">Mollisia scopiformis</name>
    <name type="common">Conifer needle endophyte fungus</name>
    <name type="synonym">Phialocephala scopiformis</name>
    <dbReference type="NCBI Taxonomy" id="149040"/>
    <lineage>
        <taxon>Eukaryota</taxon>
        <taxon>Fungi</taxon>
        <taxon>Dikarya</taxon>
        <taxon>Ascomycota</taxon>
        <taxon>Pezizomycotina</taxon>
        <taxon>Leotiomycetes</taxon>
        <taxon>Helotiales</taxon>
        <taxon>Mollisiaceae</taxon>
        <taxon>Mollisia</taxon>
    </lineage>
</organism>
<dbReference type="InParanoid" id="A0A194XJ37"/>
<evidence type="ECO:0000313" key="2">
    <source>
        <dbReference type="EMBL" id="KUJ19767.1"/>
    </source>
</evidence>
<gene>
    <name evidence="2" type="ORF">LY89DRAFT_779673</name>
</gene>
<dbReference type="EMBL" id="KQ947410">
    <property type="protein sequence ID" value="KUJ19767.1"/>
    <property type="molecule type" value="Genomic_DNA"/>
</dbReference>
<feature type="region of interest" description="Disordered" evidence="1">
    <location>
        <begin position="203"/>
        <end position="288"/>
    </location>
</feature>
<feature type="region of interest" description="Disordered" evidence="1">
    <location>
        <begin position="303"/>
        <end position="322"/>
    </location>
</feature>
<evidence type="ECO:0000256" key="1">
    <source>
        <dbReference type="SAM" id="MobiDB-lite"/>
    </source>
</evidence>
<dbReference type="GeneID" id="28832043"/>
<proteinExistence type="predicted"/>